<comment type="caution">
    <text evidence="8">The sequence shown here is derived from an EMBL/GenBank/DDBJ whole genome shotgun (WGS) entry which is preliminary data.</text>
</comment>
<dbReference type="InterPro" id="IPR041586">
    <property type="entry name" value="PsrA_TetR_C"/>
</dbReference>
<dbReference type="PROSITE" id="PS01081">
    <property type="entry name" value="HTH_TETR_1"/>
    <property type="match status" value="1"/>
</dbReference>
<evidence type="ECO:0000256" key="5">
    <source>
        <dbReference type="PROSITE-ProRule" id="PRU00335"/>
    </source>
</evidence>
<dbReference type="GO" id="GO:0003700">
    <property type="term" value="F:DNA-binding transcription factor activity"/>
    <property type="evidence" value="ECO:0007669"/>
    <property type="project" value="TreeGrafter"/>
</dbReference>
<keyword evidence="2" id="KW-0805">Transcription regulation</keyword>
<dbReference type="Proteomes" id="UP000622890">
    <property type="component" value="Unassembled WGS sequence"/>
</dbReference>
<sequence>MANASRQPTASAVARRGKIGRPEGAGSNVRETILDAAEVTFADLGYAGTTLREVSQKAQVTQALISYYFGSKYGLFEQVFLRRGRKISDDRLENLATLRRDGNKPSVRDIVLAFLTPTLALRATPEGRAFIRLQARLHTEPPEISYRLRNEAYDASTRAYVEAFCEALPHLPAKDVYWRVTLMVGAYMYAFSDTHRLEELARGICHPEDPDEVLAQITSFLSGGIAAAATEADT</sequence>
<feature type="DNA-binding region" description="H-T-H motif" evidence="5">
    <location>
        <begin position="50"/>
        <end position="69"/>
    </location>
</feature>
<dbReference type="PROSITE" id="PS50977">
    <property type="entry name" value="HTH_TETR_2"/>
    <property type="match status" value="1"/>
</dbReference>
<feature type="compositionally biased region" description="Polar residues" evidence="6">
    <location>
        <begin position="1"/>
        <end position="10"/>
    </location>
</feature>
<organism evidence="8 9">
    <name type="scientific">Noviherbaspirillum pedocola</name>
    <dbReference type="NCBI Taxonomy" id="2801341"/>
    <lineage>
        <taxon>Bacteria</taxon>
        <taxon>Pseudomonadati</taxon>
        <taxon>Pseudomonadota</taxon>
        <taxon>Betaproteobacteria</taxon>
        <taxon>Burkholderiales</taxon>
        <taxon>Oxalobacteraceae</taxon>
        <taxon>Noviherbaspirillum</taxon>
    </lineage>
</organism>
<dbReference type="GO" id="GO:0000976">
    <property type="term" value="F:transcription cis-regulatory region binding"/>
    <property type="evidence" value="ECO:0007669"/>
    <property type="project" value="TreeGrafter"/>
</dbReference>
<dbReference type="InterPro" id="IPR001647">
    <property type="entry name" value="HTH_TetR"/>
</dbReference>
<dbReference type="Pfam" id="PF17939">
    <property type="entry name" value="TetR_C_30"/>
    <property type="match status" value="1"/>
</dbReference>
<dbReference type="PRINTS" id="PR00455">
    <property type="entry name" value="HTHTETR"/>
</dbReference>
<dbReference type="InterPro" id="IPR036271">
    <property type="entry name" value="Tet_transcr_reg_TetR-rel_C_sf"/>
</dbReference>
<evidence type="ECO:0000313" key="9">
    <source>
        <dbReference type="Proteomes" id="UP000622890"/>
    </source>
</evidence>
<dbReference type="RefSeq" id="WP_200592172.1">
    <property type="nucleotide sequence ID" value="NZ_JAEPBG010000004.1"/>
</dbReference>
<dbReference type="InterPro" id="IPR009057">
    <property type="entry name" value="Homeodomain-like_sf"/>
</dbReference>
<proteinExistence type="predicted"/>
<feature type="domain" description="HTH tetR-type" evidence="7">
    <location>
        <begin position="27"/>
        <end position="87"/>
    </location>
</feature>
<evidence type="ECO:0000256" key="2">
    <source>
        <dbReference type="ARBA" id="ARBA00023015"/>
    </source>
</evidence>
<dbReference type="SUPFAM" id="SSF46689">
    <property type="entry name" value="Homeodomain-like"/>
    <property type="match status" value="1"/>
</dbReference>
<dbReference type="InterPro" id="IPR023772">
    <property type="entry name" value="DNA-bd_HTH_TetR-type_CS"/>
</dbReference>
<dbReference type="PANTHER" id="PTHR30055:SF235">
    <property type="entry name" value="TRANSCRIPTIONAL REGULATORY PROTEIN"/>
    <property type="match status" value="1"/>
</dbReference>
<evidence type="ECO:0000256" key="6">
    <source>
        <dbReference type="SAM" id="MobiDB-lite"/>
    </source>
</evidence>
<dbReference type="InterPro" id="IPR050109">
    <property type="entry name" value="HTH-type_TetR-like_transc_reg"/>
</dbReference>
<dbReference type="Gene3D" id="1.10.357.10">
    <property type="entry name" value="Tetracycline Repressor, domain 2"/>
    <property type="match status" value="1"/>
</dbReference>
<evidence type="ECO:0000256" key="4">
    <source>
        <dbReference type="ARBA" id="ARBA00023163"/>
    </source>
</evidence>
<evidence type="ECO:0000256" key="1">
    <source>
        <dbReference type="ARBA" id="ARBA00022491"/>
    </source>
</evidence>
<protein>
    <submittedName>
        <fullName evidence="8">TetR family transcriptional regulator</fullName>
    </submittedName>
</protein>
<accession>A0A934STZ4</accession>
<name>A0A934STZ4_9BURK</name>
<dbReference type="Pfam" id="PF00440">
    <property type="entry name" value="TetR_N"/>
    <property type="match status" value="1"/>
</dbReference>
<feature type="region of interest" description="Disordered" evidence="6">
    <location>
        <begin position="1"/>
        <end position="26"/>
    </location>
</feature>
<keyword evidence="1" id="KW-0678">Repressor</keyword>
<keyword evidence="4" id="KW-0804">Transcription</keyword>
<gene>
    <name evidence="8" type="ORF">JJB74_12365</name>
</gene>
<keyword evidence="3 5" id="KW-0238">DNA-binding</keyword>
<dbReference type="PANTHER" id="PTHR30055">
    <property type="entry name" value="HTH-TYPE TRANSCRIPTIONAL REGULATOR RUTR"/>
    <property type="match status" value="1"/>
</dbReference>
<keyword evidence="9" id="KW-1185">Reference proteome</keyword>
<dbReference type="AlphaFoldDB" id="A0A934STZ4"/>
<dbReference type="EMBL" id="JAEPBG010000004">
    <property type="protein sequence ID" value="MBK4735410.1"/>
    <property type="molecule type" value="Genomic_DNA"/>
</dbReference>
<dbReference type="SUPFAM" id="SSF48498">
    <property type="entry name" value="Tetracyclin repressor-like, C-terminal domain"/>
    <property type="match status" value="1"/>
</dbReference>
<evidence type="ECO:0000259" key="7">
    <source>
        <dbReference type="PROSITE" id="PS50977"/>
    </source>
</evidence>
<evidence type="ECO:0000313" key="8">
    <source>
        <dbReference type="EMBL" id="MBK4735410.1"/>
    </source>
</evidence>
<evidence type="ECO:0000256" key="3">
    <source>
        <dbReference type="ARBA" id="ARBA00023125"/>
    </source>
</evidence>
<reference evidence="8" key="1">
    <citation type="submission" date="2021-01" db="EMBL/GenBank/DDBJ databases">
        <title>Genome sequence of strain Noviherbaspirillum sp. DKR-6.</title>
        <authorList>
            <person name="Chaudhary D.K."/>
        </authorList>
    </citation>
    <scope>NUCLEOTIDE SEQUENCE</scope>
    <source>
        <strain evidence="8">DKR-6</strain>
    </source>
</reference>